<protein>
    <submittedName>
        <fullName evidence="2">Saposin B-type domain-containing protein</fullName>
    </submittedName>
</protein>
<evidence type="ECO:0000313" key="1">
    <source>
        <dbReference type="Proteomes" id="UP000095286"/>
    </source>
</evidence>
<sequence>MRSLLHVVVALVIAGGVEGQDMGEAVGPLLQLLTNPGLMKMTQLATDIAVQSINSNRNANLKAGGDQKAIDFNSMTPSQMFGQSMTNFVEQTKKNMANPKMNGLAAFTLPPPVQPNKKIHKPKRVLKKANTSQKKAKLEENSSISPEGRAAQIALLRKIEKDGISVPDSIKKDVGYDLNEGKAKKAHKEVEVRPLDLERLMGRGGGGQFSDSNSNQSPLIKLAEAFMGKRGGGGNGQARGVSTQTFGSGDERGPIPNIRDVAPAAKNNFGIPRGEGCLPLIGEFMQMAYGNCVKYADERTFDAWGNEIKNGMMGGSINLMKASIETCKMQAERDLCGQIKRAISECDILGTIQVGAQIQRSFDRCDQITGLIDRNPMQVLNQIGGLVNGEVAQGFINNFLG</sequence>
<proteinExistence type="predicted"/>
<evidence type="ECO:0000313" key="2">
    <source>
        <dbReference type="WBParaSite" id="RSKR_0000667800.1"/>
    </source>
</evidence>
<dbReference type="WBParaSite" id="RSKR_0000667800.1">
    <property type="protein sequence ID" value="RSKR_0000667800.1"/>
    <property type="gene ID" value="RSKR_0000667800"/>
</dbReference>
<dbReference type="Proteomes" id="UP000095286">
    <property type="component" value="Unplaced"/>
</dbReference>
<organism evidence="1 2">
    <name type="scientific">Rhabditophanes sp. KR3021</name>
    <dbReference type="NCBI Taxonomy" id="114890"/>
    <lineage>
        <taxon>Eukaryota</taxon>
        <taxon>Metazoa</taxon>
        <taxon>Ecdysozoa</taxon>
        <taxon>Nematoda</taxon>
        <taxon>Chromadorea</taxon>
        <taxon>Rhabditida</taxon>
        <taxon>Tylenchina</taxon>
        <taxon>Panagrolaimomorpha</taxon>
        <taxon>Strongyloidoidea</taxon>
        <taxon>Alloionematidae</taxon>
        <taxon>Rhabditophanes</taxon>
    </lineage>
</organism>
<name>A0AC35U211_9BILA</name>
<accession>A0AC35U211</accession>
<reference evidence="2" key="1">
    <citation type="submission" date="2016-11" db="UniProtKB">
        <authorList>
            <consortium name="WormBaseParasite"/>
        </authorList>
    </citation>
    <scope>IDENTIFICATION</scope>
    <source>
        <strain evidence="2">KR3021</strain>
    </source>
</reference>